<keyword evidence="1" id="KW-0812">Transmembrane</keyword>
<proteinExistence type="predicted"/>
<protein>
    <submittedName>
        <fullName evidence="2">Uncharacterized protein</fullName>
    </submittedName>
</protein>
<evidence type="ECO:0000256" key="1">
    <source>
        <dbReference type="SAM" id="Phobius"/>
    </source>
</evidence>
<reference evidence="2 3" key="1">
    <citation type="submission" date="2024-03" db="EMBL/GenBank/DDBJ databases">
        <title>Human intestinal bacterial collection.</title>
        <authorList>
            <person name="Pauvert C."/>
            <person name="Hitch T.C.A."/>
            <person name="Clavel T."/>
        </authorList>
    </citation>
    <scope>NUCLEOTIDE SEQUENCE [LARGE SCALE GENOMIC DNA]</scope>
    <source>
        <strain evidence="2 3">CLA-AA-H255</strain>
    </source>
</reference>
<gene>
    <name evidence="2" type="ORF">WMO14_12510</name>
</gene>
<name>A0ABV1BZD0_9FIRM</name>
<evidence type="ECO:0000313" key="3">
    <source>
        <dbReference type="Proteomes" id="UP001442364"/>
    </source>
</evidence>
<feature type="transmembrane region" description="Helical" evidence="1">
    <location>
        <begin position="12"/>
        <end position="34"/>
    </location>
</feature>
<evidence type="ECO:0000313" key="2">
    <source>
        <dbReference type="EMBL" id="MEQ2380677.1"/>
    </source>
</evidence>
<dbReference type="RefSeq" id="WP_349153924.1">
    <property type="nucleotide sequence ID" value="NZ_JBBMER010000012.1"/>
</dbReference>
<keyword evidence="1" id="KW-0472">Membrane</keyword>
<keyword evidence="1" id="KW-1133">Transmembrane helix</keyword>
<keyword evidence="3" id="KW-1185">Reference proteome</keyword>
<dbReference type="EMBL" id="JBBMER010000012">
    <property type="protein sequence ID" value="MEQ2380677.1"/>
    <property type="molecule type" value="Genomic_DNA"/>
</dbReference>
<accession>A0ABV1BZD0</accession>
<dbReference type="Proteomes" id="UP001442364">
    <property type="component" value="Unassembled WGS sequence"/>
</dbReference>
<comment type="caution">
    <text evidence="2">The sequence shown here is derived from an EMBL/GenBank/DDBJ whole genome shotgun (WGS) entry which is preliminary data.</text>
</comment>
<organism evidence="2 3">
    <name type="scientific">[Lactobacillus] rogosae</name>
    <dbReference type="NCBI Taxonomy" id="706562"/>
    <lineage>
        <taxon>Bacteria</taxon>
        <taxon>Bacillati</taxon>
        <taxon>Bacillota</taxon>
        <taxon>Clostridia</taxon>
        <taxon>Lachnospirales</taxon>
        <taxon>Lachnospiraceae</taxon>
        <taxon>Lachnospira</taxon>
    </lineage>
</organism>
<sequence length="62" mass="7503">MTFLQTFDELAFMGGFFKWVEYITLFIFCVEYILRIWTADLLYPGCKGVTARFKLEELWRYA</sequence>